<dbReference type="RefSeq" id="WP_115482104.1">
    <property type="nucleotide sequence ID" value="NZ_QRCT01000029.1"/>
</dbReference>
<feature type="domain" description="Mechanosensitive ion channel MscS" evidence="8">
    <location>
        <begin position="112"/>
        <end position="179"/>
    </location>
</feature>
<dbReference type="InterPro" id="IPR011014">
    <property type="entry name" value="MscS_channel_TM-2"/>
</dbReference>
<comment type="similarity">
    <text evidence="2">Belongs to the MscS (TC 1.A.23) family.</text>
</comment>
<dbReference type="PANTHER" id="PTHR30221:SF1">
    <property type="entry name" value="SMALL-CONDUCTANCE MECHANOSENSITIVE CHANNEL"/>
    <property type="match status" value="1"/>
</dbReference>
<organism evidence="10 11">
    <name type="scientific">Anaerosacchariphilus polymeriproducens</name>
    <dbReference type="NCBI Taxonomy" id="1812858"/>
    <lineage>
        <taxon>Bacteria</taxon>
        <taxon>Bacillati</taxon>
        <taxon>Bacillota</taxon>
        <taxon>Clostridia</taxon>
        <taxon>Lachnospirales</taxon>
        <taxon>Lachnospiraceae</taxon>
        <taxon>Anaerosacchariphilus</taxon>
    </lineage>
</organism>
<dbReference type="GO" id="GO:0008381">
    <property type="term" value="F:mechanosensitive monoatomic ion channel activity"/>
    <property type="evidence" value="ECO:0007669"/>
    <property type="project" value="InterPro"/>
</dbReference>
<dbReference type="PANTHER" id="PTHR30221">
    <property type="entry name" value="SMALL-CONDUCTANCE MECHANOSENSITIVE CHANNEL"/>
    <property type="match status" value="1"/>
</dbReference>
<keyword evidence="5 7" id="KW-1133">Transmembrane helix</keyword>
<dbReference type="InterPro" id="IPR010920">
    <property type="entry name" value="LSM_dom_sf"/>
</dbReference>
<keyword evidence="3" id="KW-1003">Cell membrane</keyword>
<protein>
    <submittedName>
        <fullName evidence="10">Mechanosensitive ion channel family protein</fullName>
    </submittedName>
</protein>
<dbReference type="InterPro" id="IPR011066">
    <property type="entry name" value="MscS_channel_C_sf"/>
</dbReference>
<evidence type="ECO:0000256" key="1">
    <source>
        <dbReference type="ARBA" id="ARBA00004651"/>
    </source>
</evidence>
<keyword evidence="11" id="KW-1185">Reference proteome</keyword>
<dbReference type="InterPro" id="IPR006686">
    <property type="entry name" value="MscS_channel_CS"/>
</dbReference>
<feature type="transmembrane region" description="Helical" evidence="7">
    <location>
        <begin position="25"/>
        <end position="43"/>
    </location>
</feature>
<feature type="domain" description="Mechanosensitive ion channel MscS C-terminal" evidence="9">
    <location>
        <begin position="186"/>
        <end position="268"/>
    </location>
</feature>
<comment type="caution">
    <text evidence="10">The sequence shown here is derived from an EMBL/GenBank/DDBJ whole genome shotgun (WGS) entry which is preliminary data.</text>
</comment>
<dbReference type="SUPFAM" id="SSF50182">
    <property type="entry name" value="Sm-like ribonucleoproteins"/>
    <property type="match status" value="1"/>
</dbReference>
<evidence type="ECO:0000313" key="10">
    <source>
        <dbReference type="EMBL" id="RDU23288.1"/>
    </source>
</evidence>
<proteinExistence type="inferred from homology"/>
<evidence type="ECO:0000256" key="7">
    <source>
        <dbReference type="SAM" id="Phobius"/>
    </source>
</evidence>
<evidence type="ECO:0000259" key="8">
    <source>
        <dbReference type="Pfam" id="PF00924"/>
    </source>
</evidence>
<evidence type="ECO:0000313" key="11">
    <source>
        <dbReference type="Proteomes" id="UP000255036"/>
    </source>
</evidence>
<dbReference type="InterPro" id="IPR008910">
    <property type="entry name" value="MSC_TM_helix"/>
</dbReference>
<evidence type="ECO:0000256" key="3">
    <source>
        <dbReference type="ARBA" id="ARBA00022475"/>
    </source>
</evidence>
<dbReference type="Pfam" id="PF00924">
    <property type="entry name" value="MS_channel_2nd"/>
    <property type="match status" value="1"/>
</dbReference>
<dbReference type="InterPro" id="IPR006685">
    <property type="entry name" value="MscS_channel_2nd"/>
</dbReference>
<sequence length="279" mass="31401">MFLETVQKVLDFINNKRFLQAVTDFALQIVIAIIIYIIGIKLIKFTRNILRKSLLRTNVEQGVIQFLDSLLKILLYILLILIIGGRFGVTKSSVIALLGSVGLAIGLSLQGSLSNFAGGVLILILKPFKVGDYIMEDTNKNEGTVKEIQIFYTKLLTPDNKIIVIPNGVLSNSSLTNATNQDKRRVSVSVGISYDSDLKKAKNIIEKLLVQDEKVLLEEPIEVFVDQLTQSAVIITGRMWVLTDDYWPAKWRITEEMKLAFDKEDIKIPHNLLDIKVNK</sequence>
<feature type="transmembrane region" description="Helical" evidence="7">
    <location>
        <begin position="63"/>
        <end position="83"/>
    </location>
</feature>
<dbReference type="InterPro" id="IPR049278">
    <property type="entry name" value="MS_channel_C"/>
</dbReference>
<evidence type="ECO:0000256" key="2">
    <source>
        <dbReference type="ARBA" id="ARBA00008017"/>
    </source>
</evidence>
<evidence type="ECO:0000256" key="4">
    <source>
        <dbReference type="ARBA" id="ARBA00022692"/>
    </source>
</evidence>
<dbReference type="SUPFAM" id="SSF82689">
    <property type="entry name" value="Mechanosensitive channel protein MscS (YggB), C-terminal domain"/>
    <property type="match status" value="1"/>
</dbReference>
<keyword evidence="6 7" id="KW-0472">Membrane</keyword>
<evidence type="ECO:0000256" key="5">
    <source>
        <dbReference type="ARBA" id="ARBA00022989"/>
    </source>
</evidence>
<dbReference type="GO" id="GO:0005886">
    <property type="term" value="C:plasma membrane"/>
    <property type="evidence" value="ECO:0007669"/>
    <property type="project" value="UniProtKB-SubCell"/>
</dbReference>
<dbReference type="Pfam" id="PF21082">
    <property type="entry name" value="MS_channel_3rd"/>
    <property type="match status" value="1"/>
</dbReference>
<accession>A0A371AUP9</accession>
<dbReference type="OrthoDB" id="9809206at2"/>
<gene>
    <name evidence="10" type="ORF">DWV06_10300</name>
</gene>
<reference evidence="10 11" key="1">
    <citation type="submission" date="2018-07" db="EMBL/GenBank/DDBJ databases">
        <title>Anaerosacharophilus polymeroproducens gen. nov. sp. nov., an anaerobic bacterium isolated from salt field.</title>
        <authorList>
            <person name="Kim W."/>
            <person name="Yang S.-H."/>
            <person name="Oh J."/>
            <person name="Lee J.-H."/>
            <person name="Kwon K.K."/>
        </authorList>
    </citation>
    <scope>NUCLEOTIDE SEQUENCE [LARGE SCALE GENOMIC DNA]</scope>
    <source>
        <strain evidence="10 11">MCWD5</strain>
    </source>
</reference>
<dbReference type="Gene3D" id="2.30.30.60">
    <property type="match status" value="1"/>
</dbReference>
<dbReference type="AlphaFoldDB" id="A0A371AUP9"/>
<dbReference type="InterPro" id="IPR023408">
    <property type="entry name" value="MscS_beta-dom_sf"/>
</dbReference>
<name>A0A371AUP9_9FIRM</name>
<comment type="subcellular location">
    <subcellularLocation>
        <location evidence="1">Cell membrane</location>
        <topology evidence="1">Multi-pass membrane protein</topology>
    </subcellularLocation>
</comment>
<dbReference type="EMBL" id="QRCT01000029">
    <property type="protein sequence ID" value="RDU23288.1"/>
    <property type="molecule type" value="Genomic_DNA"/>
</dbReference>
<dbReference type="Proteomes" id="UP000255036">
    <property type="component" value="Unassembled WGS sequence"/>
</dbReference>
<evidence type="ECO:0000256" key="6">
    <source>
        <dbReference type="ARBA" id="ARBA00023136"/>
    </source>
</evidence>
<feature type="transmembrane region" description="Helical" evidence="7">
    <location>
        <begin position="95"/>
        <end position="125"/>
    </location>
</feature>
<dbReference type="SUPFAM" id="SSF82861">
    <property type="entry name" value="Mechanosensitive channel protein MscS (YggB), transmembrane region"/>
    <property type="match status" value="1"/>
</dbReference>
<dbReference type="Pfam" id="PF05552">
    <property type="entry name" value="MS_channel_1st_1"/>
    <property type="match status" value="1"/>
</dbReference>
<evidence type="ECO:0000259" key="9">
    <source>
        <dbReference type="Pfam" id="PF21082"/>
    </source>
</evidence>
<keyword evidence="4 7" id="KW-0812">Transmembrane</keyword>
<dbReference type="Gene3D" id="3.30.70.100">
    <property type="match status" value="1"/>
</dbReference>
<dbReference type="InterPro" id="IPR045275">
    <property type="entry name" value="MscS_archaea/bacteria_type"/>
</dbReference>
<dbReference type="Gene3D" id="1.10.287.1260">
    <property type="match status" value="1"/>
</dbReference>
<dbReference type="PROSITE" id="PS01246">
    <property type="entry name" value="UPF0003"/>
    <property type="match status" value="1"/>
</dbReference>